<evidence type="ECO:0000313" key="3">
    <source>
        <dbReference type="EMBL" id="QJA58927.1"/>
    </source>
</evidence>
<dbReference type="EMBL" id="MT142434">
    <property type="protein sequence ID" value="QJA80760.1"/>
    <property type="molecule type" value="Genomic_DNA"/>
</dbReference>
<proteinExistence type="predicted"/>
<sequence>METENALTPIEGEQAPLVEVEPEETSATEDVQVVDEAPDPSSLQADIEALKAARVKAEEDARYWRQQKAEARAEYFRKDRDETPAPPLASAAKEPTEDTFDNYSDYVKALTDHRVKQARTEWERDSAIKREQETASQRQVELQTRLQDGYARYEDFGEVAFDPTAMHITPMIVDILQDCENPADVAYYLAKQRVEGVQISRMTPTKAAREIAKLDLKFTQNLQPDNRNKQKITKAPPPISPVGPAEKITKDPEKMNQAEYEAWRRSQGAKPY</sequence>
<evidence type="ECO:0000256" key="2">
    <source>
        <dbReference type="SAM" id="MobiDB-lite"/>
    </source>
</evidence>
<feature type="coiled-coil region" evidence="1">
    <location>
        <begin position="47"/>
        <end position="74"/>
    </location>
</feature>
<name>A0A6M3IPE3_9ZZZZ</name>
<feature type="region of interest" description="Disordered" evidence="2">
    <location>
        <begin position="224"/>
        <end position="272"/>
    </location>
</feature>
<feature type="compositionally biased region" description="Basic and acidic residues" evidence="2">
    <location>
        <begin position="247"/>
        <end position="264"/>
    </location>
</feature>
<dbReference type="EMBL" id="MT141347">
    <property type="protein sequence ID" value="QJA58927.1"/>
    <property type="molecule type" value="Genomic_DNA"/>
</dbReference>
<dbReference type="AlphaFoldDB" id="A0A6M3IPE3"/>
<reference evidence="3" key="1">
    <citation type="submission" date="2020-03" db="EMBL/GenBank/DDBJ databases">
        <title>The deep terrestrial virosphere.</title>
        <authorList>
            <person name="Holmfeldt K."/>
            <person name="Nilsson E."/>
            <person name="Simone D."/>
            <person name="Lopez-Fernandez M."/>
            <person name="Wu X."/>
            <person name="de Brujin I."/>
            <person name="Lundin D."/>
            <person name="Andersson A."/>
            <person name="Bertilsson S."/>
            <person name="Dopson M."/>
        </authorList>
    </citation>
    <scope>NUCLEOTIDE SEQUENCE</scope>
    <source>
        <strain evidence="4">MM415A00662</strain>
        <strain evidence="3">MM415B01381</strain>
    </source>
</reference>
<feature type="compositionally biased region" description="Acidic residues" evidence="2">
    <location>
        <begin position="20"/>
        <end position="30"/>
    </location>
</feature>
<feature type="region of interest" description="Disordered" evidence="2">
    <location>
        <begin position="75"/>
        <end position="99"/>
    </location>
</feature>
<keyword evidence="1" id="KW-0175">Coiled coil</keyword>
<accession>A0A6M3IPE3</accession>
<gene>
    <name evidence="4" type="ORF">MM415A00662_0015</name>
    <name evidence="3" type="ORF">MM415B01381_0002</name>
</gene>
<evidence type="ECO:0000256" key="1">
    <source>
        <dbReference type="SAM" id="Coils"/>
    </source>
</evidence>
<evidence type="ECO:0008006" key="5">
    <source>
        <dbReference type="Google" id="ProtNLM"/>
    </source>
</evidence>
<organism evidence="3">
    <name type="scientific">viral metagenome</name>
    <dbReference type="NCBI Taxonomy" id="1070528"/>
    <lineage>
        <taxon>unclassified sequences</taxon>
        <taxon>metagenomes</taxon>
        <taxon>organismal metagenomes</taxon>
    </lineage>
</organism>
<evidence type="ECO:0000313" key="4">
    <source>
        <dbReference type="EMBL" id="QJA80760.1"/>
    </source>
</evidence>
<feature type="region of interest" description="Disordered" evidence="2">
    <location>
        <begin position="1"/>
        <end position="30"/>
    </location>
</feature>
<protein>
    <recommendedName>
        <fullName evidence="5">Scaffolding protein</fullName>
    </recommendedName>
</protein>